<keyword evidence="3" id="KW-1185">Reference proteome</keyword>
<evidence type="ECO:0000313" key="3">
    <source>
        <dbReference type="Proteomes" id="UP000224284"/>
    </source>
</evidence>
<reference evidence="2 3" key="1">
    <citation type="submission" date="2015-11" db="EMBL/GenBank/DDBJ databases">
        <authorList>
            <person name="Menninger J.E."/>
            <person name="Lamey M.E."/>
            <person name="Lindemann J.M."/>
            <person name="Martynyuk T."/>
            <person name="Mele F.E."/>
            <person name="Nabua C.T."/>
            <person name="Napoli C.K."/>
            <person name="Santiago L.M."/>
            <person name="Sweetman A.T."/>
            <person name="Weinstein J.L."/>
            <person name="Barrett N.A."/>
            <person name="Buerkert T.R."/>
            <person name="Cautela J.A."/>
            <person name="Egan M.S."/>
            <person name="Erb J.E."/>
            <person name="Garrigan K.E."/>
            <person name="Hagan D.J."/>
            <person name="Hartwell M.C."/>
            <person name="Hyduchak K.M."/>
            <person name="Jacob A.E."/>
            <person name="DeNigris D.M."/>
            <person name="London S.C."/>
            <person name="King-Smith C."/>
            <person name="Lee-Soety J.Y."/>
            <person name="Bradley K.W."/>
            <person name="Asai D.J."/>
            <person name="Bowman C.A."/>
            <person name="Russell D.A."/>
            <person name="Pope W.H."/>
            <person name="Jacobs-Sera D."/>
            <person name="Hendrix R.W."/>
            <person name="Hatfull G.F."/>
        </authorList>
    </citation>
    <scope>NUCLEOTIDE SEQUENCE [LARGE SCALE GENOMIC DNA]</scope>
</reference>
<keyword evidence="1" id="KW-1133">Transmembrane helix</keyword>
<dbReference type="Proteomes" id="UP000224284">
    <property type="component" value="Segment"/>
</dbReference>
<protein>
    <submittedName>
        <fullName evidence="2">Uncharacterized protein</fullName>
    </submittedName>
</protein>
<name>A0A0U4IPY2_9CAUD</name>
<evidence type="ECO:0000313" key="2">
    <source>
        <dbReference type="EMBL" id="ALY10575.1"/>
    </source>
</evidence>
<dbReference type="RefSeq" id="YP_009604065.1">
    <property type="nucleotide sequence ID" value="NC_041961.1"/>
</dbReference>
<feature type="transmembrane region" description="Helical" evidence="1">
    <location>
        <begin position="13"/>
        <end position="36"/>
    </location>
</feature>
<dbReference type="GeneID" id="40079955"/>
<gene>
    <name evidence="2" type="primary">40</name>
    <name evidence="2" type="ORF">TANK_40</name>
</gene>
<dbReference type="EMBL" id="KU160669">
    <property type="protein sequence ID" value="ALY10575.1"/>
    <property type="molecule type" value="Genomic_DNA"/>
</dbReference>
<organism evidence="2 3">
    <name type="scientific">Arthrobacter phage Tank</name>
    <dbReference type="NCBI Taxonomy" id="1772319"/>
    <lineage>
        <taxon>Viruses</taxon>
        <taxon>Duplodnaviria</taxon>
        <taxon>Heunggongvirae</taxon>
        <taxon>Uroviricota</taxon>
        <taxon>Caudoviricetes</taxon>
        <taxon>Tankvirus</taxon>
        <taxon>Tankvirus tank</taxon>
    </lineage>
</organism>
<evidence type="ECO:0000256" key="1">
    <source>
        <dbReference type="SAM" id="Phobius"/>
    </source>
</evidence>
<dbReference type="KEGG" id="vg:40079955"/>
<keyword evidence="1" id="KW-0812">Transmembrane</keyword>
<sequence>MLDGFGRHLPGEVYAWLGGAAIAITAASATIARLMALAKTQELLKKLWPKLAAQEVTPSH</sequence>
<keyword evidence="1" id="KW-0472">Membrane</keyword>
<proteinExistence type="predicted"/>
<accession>A0A0U4IPY2</accession>